<dbReference type="GO" id="GO:0060271">
    <property type="term" value="P:cilium assembly"/>
    <property type="evidence" value="ECO:0007669"/>
    <property type="project" value="InterPro"/>
</dbReference>
<name>A0A8C4X6V0_ERPCA</name>
<feature type="coiled-coil region" evidence="9">
    <location>
        <begin position="173"/>
        <end position="230"/>
    </location>
</feature>
<dbReference type="GeneTree" id="ENSGT00390000009029"/>
<evidence type="ECO:0000256" key="1">
    <source>
        <dbReference type="ARBA" id="ARBA00004300"/>
    </source>
</evidence>
<feature type="compositionally biased region" description="Polar residues" evidence="10">
    <location>
        <begin position="1"/>
        <end position="11"/>
    </location>
</feature>
<protein>
    <recommendedName>
        <fullName evidence="3">Centrosomal protein of 70 kDa</fullName>
    </recommendedName>
</protein>
<dbReference type="Proteomes" id="UP000694620">
    <property type="component" value="Chromosome 8"/>
</dbReference>
<evidence type="ECO:0000313" key="12">
    <source>
        <dbReference type="Proteomes" id="UP000694620"/>
    </source>
</evidence>
<evidence type="ECO:0000256" key="3">
    <source>
        <dbReference type="ARBA" id="ARBA00018408"/>
    </source>
</evidence>
<feature type="region of interest" description="Disordered" evidence="10">
    <location>
        <begin position="1"/>
        <end position="20"/>
    </location>
</feature>
<dbReference type="AlphaFoldDB" id="A0A8C4X6V0"/>
<keyword evidence="12" id="KW-1185">Reference proteome</keyword>
<evidence type="ECO:0000313" key="11">
    <source>
        <dbReference type="Ensembl" id="ENSECRP00000009833.1"/>
    </source>
</evidence>
<dbReference type="InterPro" id="IPR037692">
    <property type="entry name" value="CEP70"/>
</dbReference>
<comment type="subcellular location">
    <subcellularLocation>
        <location evidence="1">Cytoplasm</location>
        <location evidence="1">Cytoskeleton</location>
        <location evidence="1">Microtubule organizing center</location>
        <location evidence="1">Centrosome</location>
    </subcellularLocation>
</comment>
<dbReference type="Ensembl" id="ENSECRT00000009998.1">
    <property type="protein sequence ID" value="ENSECRP00000009833.1"/>
    <property type="gene ID" value="ENSECRG00000006586.1"/>
</dbReference>
<evidence type="ECO:0000256" key="7">
    <source>
        <dbReference type="ARBA" id="ARBA00023212"/>
    </source>
</evidence>
<proteinExistence type="predicted"/>
<evidence type="ECO:0000256" key="8">
    <source>
        <dbReference type="ARBA" id="ARBA00025273"/>
    </source>
</evidence>
<keyword evidence="5" id="KW-0802">TPR repeat</keyword>
<reference evidence="11" key="2">
    <citation type="submission" date="2025-08" db="UniProtKB">
        <authorList>
            <consortium name="Ensembl"/>
        </authorList>
    </citation>
    <scope>IDENTIFICATION</scope>
</reference>
<sequence>MNRAARQSQRASELEKMQDGVKAKIQDLEDSYIAKAAEHQKTVQQLQREKSEAQKHCEHLEEKLSENGNVISQLQKQLNVGLNEEDKRIARQNRIFEQFHKRAARSHSVTDQQLLDVIDAYESKIHHQQVELSKWMEKAGGINERVEYEISSTIYNEGNKKLADGTSSYKTILKSYQDQLTECKAQKEQLKQENLSLKKDLQSRPTVTELKLCKQQLKRLERHITQSNIRPKENKKGENKKIFENNEYLLETEYPIILKELGIQDLNDLTQFTKLQRQQLENYKQLVKVLNGIKAIVYRNGVPFELQKESYLQAVENADYGDLLPTIELWAEQLAGLKELQHALQKLLVRLDPYNSIKRIFDENDGVKVEELQHTVEMMLQVTEEDEINSNVIGKPSQPTLLAIVSHFQKLFDVKSISGVYPRMNEVYTKLGEMTNTMRNLRQFFDLDDSASPSTLVHLVEKLCCLLSDRTVHQVHQLLGTLDIESIIRKLQEHEEFFPAFHDLIQELLHVLGVHHLDDILPTVMSLKRLTE</sequence>
<comment type="subunit">
    <text evidence="2">Directly interacts with tubulin-gamma; this interaction determines centrosomal localization.</text>
</comment>
<evidence type="ECO:0000256" key="6">
    <source>
        <dbReference type="ARBA" id="ARBA00023054"/>
    </source>
</evidence>
<gene>
    <name evidence="11" type="primary">cep70</name>
</gene>
<organism evidence="11 12">
    <name type="scientific">Erpetoichthys calabaricus</name>
    <name type="common">Rope fish</name>
    <name type="synonym">Calamoichthys calabaricus</name>
    <dbReference type="NCBI Taxonomy" id="27687"/>
    <lineage>
        <taxon>Eukaryota</taxon>
        <taxon>Metazoa</taxon>
        <taxon>Chordata</taxon>
        <taxon>Craniata</taxon>
        <taxon>Vertebrata</taxon>
        <taxon>Euteleostomi</taxon>
        <taxon>Actinopterygii</taxon>
        <taxon>Polypteriformes</taxon>
        <taxon>Polypteridae</taxon>
        <taxon>Erpetoichthys</taxon>
    </lineage>
</organism>
<dbReference type="GO" id="GO:0005813">
    <property type="term" value="C:centrosome"/>
    <property type="evidence" value="ECO:0007669"/>
    <property type="project" value="UniProtKB-SubCell"/>
</dbReference>
<accession>A0A8C4X6V0</accession>
<dbReference type="PANTHER" id="PTHR14594">
    <property type="entry name" value="CENTROSOMAL PROTEIN OF 70 KDA"/>
    <property type="match status" value="1"/>
</dbReference>
<reference evidence="11" key="1">
    <citation type="submission" date="2021-06" db="EMBL/GenBank/DDBJ databases">
        <authorList>
            <consortium name="Wellcome Sanger Institute Data Sharing"/>
        </authorList>
    </citation>
    <scope>NUCLEOTIDE SEQUENCE [LARGE SCALE GENOMIC DNA]</scope>
</reference>
<keyword evidence="6 9" id="KW-0175">Coiled coil</keyword>
<keyword evidence="4" id="KW-0963">Cytoplasm</keyword>
<comment type="function">
    <text evidence="8">Plays a role in the organization of both preexisting and nascent microtubules in interphase cells. During mitosis, required for the organization and orientation of the mitotic spindle.</text>
</comment>
<dbReference type="GO" id="GO:0070507">
    <property type="term" value="P:regulation of microtubule cytoskeleton organization"/>
    <property type="evidence" value="ECO:0007669"/>
    <property type="project" value="InterPro"/>
</dbReference>
<evidence type="ECO:0000256" key="9">
    <source>
        <dbReference type="SAM" id="Coils"/>
    </source>
</evidence>
<reference evidence="11" key="3">
    <citation type="submission" date="2025-09" db="UniProtKB">
        <authorList>
            <consortium name="Ensembl"/>
        </authorList>
    </citation>
    <scope>IDENTIFICATION</scope>
</reference>
<dbReference type="PANTHER" id="PTHR14594:SF1">
    <property type="entry name" value="CENTROSOMAL PROTEIN OF 70 KDA"/>
    <property type="match status" value="1"/>
</dbReference>
<evidence type="ECO:0000256" key="5">
    <source>
        <dbReference type="ARBA" id="ARBA00022803"/>
    </source>
</evidence>
<dbReference type="GO" id="GO:0043015">
    <property type="term" value="F:gamma-tubulin binding"/>
    <property type="evidence" value="ECO:0007669"/>
    <property type="project" value="InterPro"/>
</dbReference>
<evidence type="ECO:0000256" key="10">
    <source>
        <dbReference type="SAM" id="MobiDB-lite"/>
    </source>
</evidence>
<evidence type="ECO:0000256" key="2">
    <source>
        <dbReference type="ARBA" id="ARBA00011832"/>
    </source>
</evidence>
<keyword evidence="7" id="KW-0206">Cytoskeleton</keyword>
<evidence type="ECO:0000256" key="4">
    <source>
        <dbReference type="ARBA" id="ARBA00022490"/>
    </source>
</evidence>